<evidence type="ECO:0000313" key="11">
    <source>
        <dbReference type="Proteomes" id="UP000094112"/>
    </source>
</evidence>
<dbReference type="Proteomes" id="UP000094112">
    <property type="component" value="Unassembled WGS sequence"/>
</dbReference>
<dbReference type="GO" id="GO:0005730">
    <property type="term" value="C:nucleolus"/>
    <property type="evidence" value="ECO:0007669"/>
    <property type="project" value="EnsemblFungi"/>
</dbReference>
<reference evidence="10 11" key="1">
    <citation type="journal article" date="2016" name="Proc. Natl. Acad. Sci. U.S.A.">
        <title>Comparative genomics of biotechnologically important yeasts.</title>
        <authorList>
            <person name="Riley R."/>
            <person name="Haridas S."/>
            <person name="Wolfe K.H."/>
            <person name="Lopes M.R."/>
            <person name="Hittinger C.T."/>
            <person name="Goeker M."/>
            <person name="Salamov A.A."/>
            <person name="Wisecaver J.H."/>
            <person name="Long T.M."/>
            <person name="Calvey C.H."/>
            <person name="Aerts A.L."/>
            <person name="Barry K.W."/>
            <person name="Choi C."/>
            <person name="Clum A."/>
            <person name="Coughlan A.Y."/>
            <person name="Deshpande S."/>
            <person name="Douglass A.P."/>
            <person name="Hanson S.J."/>
            <person name="Klenk H.-P."/>
            <person name="LaButti K.M."/>
            <person name="Lapidus A."/>
            <person name="Lindquist E.A."/>
            <person name="Lipzen A.M."/>
            <person name="Meier-Kolthoff J.P."/>
            <person name="Ohm R.A."/>
            <person name="Otillar R.P."/>
            <person name="Pangilinan J.L."/>
            <person name="Peng Y."/>
            <person name="Rokas A."/>
            <person name="Rosa C.A."/>
            <person name="Scheuner C."/>
            <person name="Sibirny A.A."/>
            <person name="Slot J.C."/>
            <person name="Stielow J.B."/>
            <person name="Sun H."/>
            <person name="Kurtzman C.P."/>
            <person name="Blackwell M."/>
            <person name="Grigoriev I.V."/>
            <person name="Jeffries T.W."/>
        </authorList>
    </citation>
    <scope>NUCLEOTIDE SEQUENCE [LARGE SCALE GENOMIC DNA]</scope>
    <source>
        <strain evidence="11">ATCC 58044 / CBS 1984 / NCYC 433 / NRRL Y-366-8</strain>
    </source>
</reference>
<keyword evidence="4 6" id="KW-0547">Nucleotide-binding</keyword>
<dbReference type="GO" id="GO:0016208">
    <property type="term" value="F:AMP binding"/>
    <property type="evidence" value="ECO:0007669"/>
    <property type="project" value="InterPro"/>
</dbReference>
<dbReference type="InterPro" id="IPR020845">
    <property type="entry name" value="AMP-binding_CS"/>
</dbReference>
<dbReference type="SUPFAM" id="SSF56801">
    <property type="entry name" value="Acetyl-CoA synthetase-like"/>
    <property type="match status" value="1"/>
</dbReference>
<dbReference type="GO" id="GO:0003987">
    <property type="term" value="F:acetate-CoA ligase activity"/>
    <property type="evidence" value="ECO:0007669"/>
    <property type="project" value="UniProtKB-UniRule"/>
</dbReference>
<evidence type="ECO:0000256" key="4">
    <source>
        <dbReference type="ARBA" id="ARBA00022741"/>
    </source>
</evidence>
<keyword evidence="11" id="KW-1185">Reference proteome</keyword>
<dbReference type="FunFam" id="3.40.50.12780:FF:000001">
    <property type="entry name" value="Acetyl-coenzyme A synthetase"/>
    <property type="match status" value="1"/>
</dbReference>
<name>A0A1E3P8V3_WICAA</name>
<dbReference type="EMBL" id="KV454208">
    <property type="protein sequence ID" value="ODQ61843.1"/>
    <property type="molecule type" value="Genomic_DNA"/>
</dbReference>
<evidence type="ECO:0000259" key="8">
    <source>
        <dbReference type="Pfam" id="PF13193"/>
    </source>
</evidence>
<evidence type="ECO:0000256" key="5">
    <source>
        <dbReference type="ARBA" id="ARBA00022840"/>
    </source>
</evidence>
<dbReference type="InterPro" id="IPR045851">
    <property type="entry name" value="AMP-bd_C_sf"/>
</dbReference>
<comment type="catalytic activity">
    <reaction evidence="1 6">
        <text>acetate + ATP + CoA = acetyl-CoA + AMP + diphosphate</text>
        <dbReference type="Rhea" id="RHEA:23176"/>
        <dbReference type="ChEBI" id="CHEBI:30089"/>
        <dbReference type="ChEBI" id="CHEBI:30616"/>
        <dbReference type="ChEBI" id="CHEBI:33019"/>
        <dbReference type="ChEBI" id="CHEBI:57287"/>
        <dbReference type="ChEBI" id="CHEBI:57288"/>
        <dbReference type="ChEBI" id="CHEBI:456215"/>
        <dbReference type="EC" id="6.2.1.1"/>
    </reaction>
</comment>
<dbReference type="Gene3D" id="3.30.300.30">
    <property type="match status" value="1"/>
</dbReference>
<dbReference type="PROSITE" id="PS00455">
    <property type="entry name" value="AMP_BINDING"/>
    <property type="match status" value="1"/>
</dbReference>
<dbReference type="GO" id="GO:0005829">
    <property type="term" value="C:cytosol"/>
    <property type="evidence" value="ECO:0007669"/>
    <property type="project" value="EnsemblFungi"/>
</dbReference>
<dbReference type="Pfam" id="PF16177">
    <property type="entry name" value="ACAS_N"/>
    <property type="match status" value="1"/>
</dbReference>
<dbReference type="GeneID" id="30202566"/>
<feature type="domain" description="AMP-dependent synthetase/ligase" evidence="7">
    <location>
        <begin position="99"/>
        <end position="486"/>
    </location>
</feature>
<dbReference type="RefSeq" id="XP_019041050.1">
    <property type="nucleotide sequence ID" value="XM_019185320.1"/>
</dbReference>
<dbReference type="Pfam" id="PF00501">
    <property type="entry name" value="AMP-binding"/>
    <property type="match status" value="1"/>
</dbReference>
<dbReference type="InterPro" id="IPR025110">
    <property type="entry name" value="AMP-bd_C"/>
</dbReference>
<sequence>MTKVEHKVVHEASNVEARHAPEHFYKSQPNKGFVNDLEHYKELYAKSIEDPEGFFGPLAREYLDWDKDFNKVQSGSLENGDVAWFLNGELNASYNCVDRHAFINPAKPAIIYEADDEKDNRIITFGELLRQVSEVASVLKSWGVKKGDTVAVYLPMIPEAVVAMLAVARLGAIHSVIFAGFSAGSLKDRVTDAGSKVIITCDEGKRGGKTVHTKKIVDEGLNGVDSVEKILVFQRTGSQGIPMKEGRDFWWHEETSKARGYLPPTPVNSEDPLFLLYTSGSTGSPKGVVHTTAGYLLGAALTTKYVFDIHPEDVLFTAGDVGWITGHTYALYGPLTLGTATIIFESTPAYPDYGRYWRIIERHKATHFYVAPTALRLIKRVGEEEIGKYDLSSLRTLGSVGEPIAPDLWEWYNEKIGQGRCVVCDTMWQTESGSHLIAPLAGAVPTKPGSATVPFFGINAAIIDPVTGEELKGNDVEGVLAVKAPWPSMARSVWNNHSRYIETYLKPYPGYYFTGDGAGRDHDGYYWIRGRVDDVVNVSGHRLSTSEIETALTEHLGVSESAVVGIPDELTGQSVIAFVSLKEGYLVQANEKITDSNEHITPDKLRRELILQVRGEIGPFAGPKTVIIVDDLPKTRSGKIMRRVLRKITSNEADQLGDLSTLANPEIVKDIIAAVDDQFFKLLKK</sequence>
<dbReference type="InterPro" id="IPR032387">
    <property type="entry name" value="ACAS_N"/>
</dbReference>
<comment type="similarity">
    <text evidence="2 6">Belongs to the ATP-dependent AMP-binding enzyme family.</text>
</comment>
<evidence type="ECO:0000313" key="10">
    <source>
        <dbReference type="EMBL" id="ODQ61843.1"/>
    </source>
</evidence>
<keyword evidence="5 6" id="KW-0067">ATP-binding</keyword>
<evidence type="ECO:0000256" key="1">
    <source>
        <dbReference type="ARBA" id="ARBA00000131"/>
    </source>
</evidence>
<feature type="domain" description="Acetyl-coenzyme A synthetase N-terminal" evidence="9">
    <location>
        <begin position="40"/>
        <end position="96"/>
    </location>
</feature>
<dbReference type="STRING" id="683960.A0A1E3P8V3"/>
<evidence type="ECO:0000256" key="2">
    <source>
        <dbReference type="ARBA" id="ARBA00006432"/>
    </source>
</evidence>
<feature type="domain" description="AMP-binding enzyme C-terminal" evidence="8">
    <location>
        <begin position="547"/>
        <end position="639"/>
    </location>
</feature>
<dbReference type="AlphaFoldDB" id="A0A1E3P8V3"/>
<dbReference type="CDD" id="cd05966">
    <property type="entry name" value="ACS"/>
    <property type="match status" value="1"/>
</dbReference>
<dbReference type="EC" id="6.2.1.1" evidence="6"/>
<dbReference type="GO" id="GO:0019427">
    <property type="term" value="P:acetyl-CoA biosynthetic process from acetate"/>
    <property type="evidence" value="ECO:0007669"/>
    <property type="project" value="InterPro"/>
</dbReference>
<dbReference type="GO" id="GO:0016880">
    <property type="term" value="F:acid-ammonia (or amide) ligase activity"/>
    <property type="evidence" value="ECO:0007669"/>
    <property type="project" value="EnsemblFungi"/>
</dbReference>
<keyword evidence="3 6" id="KW-0436">Ligase</keyword>
<proteinExistence type="inferred from homology"/>
<gene>
    <name evidence="10" type="ORF">WICANDRAFT_82024</name>
</gene>
<evidence type="ECO:0000256" key="3">
    <source>
        <dbReference type="ARBA" id="ARBA00022598"/>
    </source>
</evidence>
<dbReference type="PANTHER" id="PTHR24095:SF245">
    <property type="entry name" value="ACETYL-COENZYME A SYNTHETASE 2"/>
    <property type="match status" value="1"/>
</dbReference>
<dbReference type="Pfam" id="PF13193">
    <property type="entry name" value="AMP-binding_C"/>
    <property type="match status" value="1"/>
</dbReference>
<dbReference type="GO" id="GO:0005524">
    <property type="term" value="F:ATP binding"/>
    <property type="evidence" value="ECO:0007669"/>
    <property type="project" value="UniProtKB-UniRule"/>
</dbReference>
<dbReference type="InterPro" id="IPR011904">
    <property type="entry name" value="Ac_CoA_lig"/>
</dbReference>
<accession>A0A1E3P8V3</accession>
<dbReference type="PANTHER" id="PTHR24095">
    <property type="entry name" value="ACETYL-COENZYME A SYNTHETASE"/>
    <property type="match status" value="1"/>
</dbReference>
<organism evidence="10 11">
    <name type="scientific">Wickerhamomyces anomalus (strain ATCC 58044 / CBS 1984 / NCYC 433 / NRRL Y-366-8)</name>
    <name type="common">Yeast</name>
    <name type="synonym">Hansenula anomala</name>
    <dbReference type="NCBI Taxonomy" id="683960"/>
    <lineage>
        <taxon>Eukaryota</taxon>
        <taxon>Fungi</taxon>
        <taxon>Dikarya</taxon>
        <taxon>Ascomycota</taxon>
        <taxon>Saccharomycotina</taxon>
        <taxon>Saccharomycetes</taxon>
        <taxon>Phaffomycetales</taxon>
        <taxon>Wickerhamomycetaceae</taxon>
        <taxon>Wickerhamomyces</taxon>
    </lineage>
</organism>
<dbReference type="InterPro" id="IPR000873">
    <property type="entry name" value="AMP-dep_synth/lig_dom"/>
</dbReference>
<dbReference type="InterPro" id="IPR042099">
    <property type="entry name" value="ANL_N_sf"/>
</dbReference>
<dbReference type="NCBIfam" id="NF001208">
    <property type="entry name" value="PRK00174.1"/>
    <property type="match status" value="1"/>
</dbReference>
<evidence type="ECO:0000259" key="9">
    <source>
        <dbReference type="Pfam" id="PF16177"/>
    </source>
</evidence>
<evidence type="ECO:0000256" key="6">
    <source>
        <dbReference type="RuleBase" id="RU361147"/>
    </source>
</evidence>
<dbReference type="Gene3D" id="3.40.50.12780">
    <property type="entry name" value="N-terminal domain of ligase-like"/>
    <property type="match status" value="1"/>
</dbReference>
<evidence type="ECO:0000259" key="7">
    <source>
        <dbReference type="Pfam" id="PF00501"/>
    </source>
</evidence>
<dbReference type="NCBIfam" id="TIGR02188">
    <property type="entry name" value="Ac_CoA_lig_AcsA"/>
    <property type="match status" value="1"/>
</dbReference>
<dbReference type="OrthoDB" id="1706066at2759"/>
<protein>
    <recommendedName>
        <fullName evidence="6">Acetyl-coenzyme A synthetase</fullName>
        <ecNumber evidence="6">6.2.1.1</ecNumber>
    </recommendedName>
</protein>